<keyword evidence="2" id="KW-1185">Reference proteome</keyword>
<reference evidence="1 2" key="1">
    <citation type="submission" date="2018-11" db="EMBL/GenBank/DDBJ databases">
        <authorList>
            <consortium name="Pathogen Informatics"/>
        </authorList>
    </citation>
    <scope>NUCLEOTIDE SEQUENCE [LARGE SCALE GENOMIC DNA]</scope>
</reference>
<name>A0A3P7KWX4_STRVU</name>
<organism evidence="1 2">
    <name type="scientific">Strongylus vulgaris</name>
    <name type="common">Blood worm</name>
    <dbReference type="NCBI Taxonomy" id="40348"/>
    <lineage>
        <taxon>Eukaryota</taxon>
        <taxon>Metazoa</taxon>
        <taxon>Ecdysozoa</taxon>
        <taxon>Nematoda</taxon>
        <taxon>Chromadorea</taxon>
        <taxon>Rhabditida</taxon>
        <taxon>Rhabditina</taxon>
        <taxon>Rhabditomorpha</taxon>
        <taxon>Strongyloidea</taxon>
        <taxon>Strongylidae</taxon>
        <taxon>Strongylus</taxon>
    </lineage>
</organism>
<accession>A0A3P7KWX4</accession>
<proteinExistence type="predicted"/>
<dbReference type="EMBL" id="UYYB01021697">
    <property type="protein sequence ID" value="VDM71712.1"/>
    <property type="molecule type" value="Genomic_DNA"/>
</dbReference>
<sequence length="37" mass="4322">MEAMVEITMVEIMGSLAMRMMIIIRTYAVRKITCQKE</sequence>
<evidence type="ECO:0000313" key="2">
    <source>
        <dbReference type="Proteomes" id="UP000270094"/>
    </source>
</evidence>
<protein>
    <submittedName>
        <fullName evidence="1">Uncharacterized protein</fullName>
    </submittedName>
</protein>
<gene>
    <name evidence="1" type="ORF">SVUK_LOCUS6710</name>
</gene>
<dbReference type="Proteomes" id="UP000270094">
    <property type="component" value="Unassembled WGS sequence"/>
</dbReference>
<evidence type="ECO:0000313" key="1">
    <source>
        <dbReference type="EMBL" id="VDM71712.1"/>
    </source>
</evidence>
<dbReference type="AlphaFoldDB" id="A0A3P7KWX4"/>